<protein>
    <submittedName>
        <fullName evidence="1">Uncharacterized protein</fullName>
    </submittedName>
</protein>
<sequence>MVYLFPLSFFPPYPRLLFSPNPCSAPQPQTWKVLMRQYILFVNYSVVPFFFFLTLCSDVDYSPYCPVHCLSPPVPLFCLSFSLGVDISISIYVLLVVSSPLSYRPSPVSILPSPSPAPLIMCISIEIRELI</sequence>
<evidence type="ECO:0000313" key="2">
    <source>
        <dbReference type="Proteomes" id="UP000249057"/>
    </source>
</evidence>
<dbReference type="Proteomes" id="UP000249057">
    <property type="component" value="Unassembled WGS sequence"/>
</dbReference>
<keyword evidence="2" id="KW-1185">Reference proteome</keyword>
<proteinExistence type="predicted"/>
<evidence type="ECO:0000313" key="1">
    <source>
        <dbReference type="EMBL" id="RAH46029.1"/>
    </source>
</evidence>
<gene>
    <name evidence="1" type="ORF">BO95DRAFT_121852</name>
</gene>
<name>A0ACD1G9V2_9EURO</name>
<reference evidence="1" key="1">
    <citation type="submission" date="2018-02" db="EMBL/GenBank/DDBJ databases">
        <title>The genomes of Aspergillus section Nigri reveals drivers in fungal speciation.</title>
        <authorList>
            <consortium name="DOE Joint Genome Institute"/>
            <person name="Vesth T.C."/>
            <person name="Nybo J."/>
            <person name="Theobald S."/>
            <person name="Brandl J."/>
            <person name="Frisvad J.C."/>
            <person name="Nielsen K.F."/>
            <person name="Lyhne E.K."/>
            <person name="Kogle M.E."/>
            <person name="Kuo A."/>
            <person name="Riley R."/>
            <person name="Clum A."/>
            <person name="Nolan M."/>
            <person name="Lipzen A."/>
            <person name="Salamov A."/>
            <person name="Henrissat B."/>
            <person name="Wiebenga A."/>
            <person name="De vries R.P."/>
            <person name="Grigoriev I.V."/>
            <person name="Mortensen U.H."/>
            <person name="Andersen M.R."/>
            <person name="Baker S.E."/>
        </authorList>
    </citation>
    <scope>NUCLEOTIDE SEQUENCE</scope>
    <source>
        <strain evidence="1">CBS 621.78</strain>
    </source>
</reference>
<organism evidence="1 2">
    <name type="scientific">Aspergillus brunneoviolaceus CBS 621.78</name>
    <dbReference type="NCBI Taxonomy" id="1450534"/>
    <lineage>
        <taxon>Eukaryota</taxon>
        <taxon>Fungi</taxon>
        <taxon>Dikarya</taxon>
        <taxon>Ascomycota</taxon>
        <taxon>Pezizomycotina</taxon>
        <taxon>Eurotiomycetes</taxon>
        <taxon>Eurotiomycetidae</taxon>
        <taxon>Eurotiales</taxon>
        <taxon>Aspergillaceae</taxon>
        <taxon>Aspergillus</taxon>
        <taxon>Aspergillus subgen. Circumdati</taxon>
    </lineage>
</organism>
<dbReference type="EMBL" id="KZ825340">
    <property type="protein sequence ID" value="RAH46029.1"/>
    <property type="molecule type" value="Genomic_DNA"/>
</dbReference>
<accession>A0ACD1G9V2</accession>